<reference evidence="1 2" key="1">
    <citation type="journal article" date="2024" name="Nat. Commun.">
        <title>Phylogenomics reveals the evolutionary origins of lichenization in chlorophyte algae.</title>
        <authorList>
            <person name="Puginier C."/>
            <person name="Libourel C."/>
            <person name="Otte J."/>
            <person name="Skaloud P."/>
            <person name="Haon M."/>
            <person name="Grisel S."/>
            <person name="Petersen M."/>
            <person name="Berrin J.G."/>
            <person name="Delaux P.M."/>
            <person name="Dal Grande F."/>
            <person name="Keller J."/>
        </authorList>
    </citation>
    <scope>NUCLEOTIDE SEQUENCE [LARGE SCALE GENOMIC DNA]</scope>
    <source>
        <strain evidence="1 2">SAG 216-7</strain>
    </source>
</reference>
<protein>
    <submittedName>
        <fullName evidence="1">Uncharacterized protein</fullName>
    </submittedName>
</protein>
<evidence type="ECO:0000313" key="2">
    <source>
        <dbReference type="Proteomes" id="UP001491310"/>
    </source>
</evidence>
<keyword evidence="2" id="KW-1185">Reference proteome</keyword>
<organism evidence="1 2">
    <name type="scientific">Coccomyxa subellipsoidea</name>
    <dbReference type="NCBI Taxonomy" id="248742"/>
    <lineage>
        <taxon>Eukaryota</taxon>
        <taxon>Viridiplantae</taxon>
        <taxon>Chlorophyta</taxon>
        <taxon>core chlorophytes</taxon>
        <taxon>Trebouxiophyceae</taxon>
        <taxon>Trebouxiophyceae incertae sedis</taxon>
        <taxon>Coccomyxaceae</taxon>
        <taxon>Coccomyxa</taxon>
    </lineage>
</organism>
<name>A0ABR2YIS8_9CHLO</name>
<sequence length="75" mass="8500">MQGMEYISHGCGFLLDEEWRSGGYRALSHRVVSANAYGCLHTTIGMLLQLRMTALSGVLDQTQVACLRRLTWRRL</sequence>
<gene>
    <name evidence="1" type="ORF">WJX75_000457</name>
</gene>
<comment type="caution">
    <text evidence="1">The sequence shown here is derived from an EMBL/GenBank/DDBJ whole genome shotgun (WGS) entry which is preliminary data.</text>
</comment>
<evidence type="ECO:0000313" key="1">
    <source>
        <dbReference type="EMBL" id="KAK9906355.1"/>
    </source>
</evidence>
<proteinExistence type="predicted"/>
<dbReference type="EMBL" id="JALJOT010000010">
    <property type="protein sequence ID" value="KAK9906355.1"/>
    <property type="molecule type" value="Genomic_DNA"/>
</dbReference>
<accession>A0ABR2YIS8</accession>
<dbReference type="Proteomes" id="UP001491310">
    <property type="component" value="Unassembled WGS sequence"/>
</dbReference>